<gene>
    <name evidence="2" type="ORF">E2C01_008777</name>
</gene>
<evidence type="ECO:0000313" key="3">
    <source>
        <dbReference type="Proteomes" id="UP000324222"/>
    </source>
</evidence>
<comment type="caution">
    <text evidence="2">The sequence shown here is derived from an EMBL/GenBank/DDBJ whole genome shotgun (WGS) entry which is preliminary data.</text>
</comment>
<protein>
    <submittedName>
        <fullName evidence="2">Uncharacterized protein</fullName>
    </submittedName>
</protein>
<sequence>MRTPQPLDRVASRSLGRPEAAHPTGGGLSALPAWCKNHLGHCLLYTFLKHFVNPCVAPAEAWRRRDGCSRYLVATLPPPRPAVLWQFLLLLTTSELPEDVARFCPT</sequence>
<evidence type="ECO:0000313" key="2">
    <source>
        <dbReference type="EMBL" id="MPC15971.1"/>
    </source>
</evidence>
<evidence type="ECO:0000256" key="1">
    <source>
        <dbReference type="SAM" id="MobiDB-lite"/>
    </source>
</evidence>
<name>A0A5B7D3W2_PORTR</name>
<organism evidence="2 3">
    <name type="scientific">Portunus trituberculatus</name>
    <name type="common">Swimming crab</name>
    <name type="synonym">Neptunus trituberculatus</name>
    <dbReference type="NCBI Taxonomy" id="210409"/>
    <lineage>
        <taxon>Eukaryota</taxon>
        <taxon>Metazoa</taxon>
        <taxon>Ecdysozoa</taxon>
        <taxon>Arthropoda</taxon>
        <taxon>Crustacea</taxon>
        <taxon>Multicrustacea</taxon>
        <taxon>Malacostraca</taxon>
        <taxon>Eumalacostraca</taxon>
        <taxon>Eucarida</taxon>
        <taxon>Decapoda</taxon>
        <taxon>Pleocyemata</taxon>
        <taxon>Brachyura</taxon>
        <taxon>Eubrachyura</taxon>
        <taxon>Portunoidea</taxon>
        <taxon>Portunidae</taxon>
        <taxon>Portuninae</taxon>
        <taxon>Portunus</taxon>
    </lineage>
</organism>
<dbReference type="Proteomes" id="UP000324222">
    <property type="component" value="Unassembled WGS sequence"/>
</dbReference>
<dbReference type="AlphaFoldDB" id="A0A5B7D3W2"/>
<keyword evidence="3" id="KW-1185">Reference proteome</keyword>
<accession>A0A5B7D3W2</accession>
<dbReference type="EMBL" id="VSRR010000468">
    <property type="protein sequence ID" value="MPC15971.1"/>
    <property type="molecule type" value="Genomic_DNA"/>
</dbReference>
<reference evidence="2 3" key="1">
    <citation type="submission" date="2019-05" db="EMBL/GenBank/DDBJ databases">
        <title>Another draft genome of Portunus trituberculatus and its Hox gene families provides insights of decapod evolution.</title>
        <authorList>
            <person name="Jeong J.-H."/>
            <person name="Song I."/>
            <person name="Kim S."/>
            <person name="Choi T."/>
            <person name="Kim D."/>
            <person name="Ryu S."/>
            <person name="Kim W."/>
        </authorList>
    </citation>
    <scope>NUCLEOTIDE SEQUENCE [LARGE SCALE GENOMIC DNA]</scope>
    <source>
        <tissue evidence="2">Muscle</tissue>
    </source>
</reference>
<feature type="region of interest" description="Disordered" evidence="1">
    <location>
        <begin position="1"/>
        <end position="25"/>
    </location>
</feature>
<proteinExistence type="predicted"/>